<evidence type="ECO:0000313" key="7">
    <source>
        <dbReference type="Proteomes" id="UP000295164"/>
    </source>
</evidence>
<dbReference type="GO" id="GO:0008276">
    <property type="term" value="F:protein methyltransferase activity"/>
    <property type="evidence" value="ECO:0007669"/>
    <property type="project" value="TreeGrafter"/>
</dbReference>
<dbReference type="InterPro" id="IPR052190">
    <property type="entry name" value="Euk-Arch_PrmC-MTase"/>
</dbReference>
<dbReference type="AlphaFoldDB" id="A0A4R4E047"/>
<dbReference type="OrthoDB" id="267914at2"/>
<proteinExistence type="inferred from homology"/>
<dbReference type="PANTHER" id="PTHR45875">
    <property type="entry name" value="METHYLTRANSFERASE N6AMT1"/>
    <property type="match status" value="1"/>
</dbReference>
<comment type="similarity">
    <text evidence="1">Belongs to the eukaryotic/archaeal PrmC-related family.</text>
</comment>
<dbReference type="RefSeq" id="WP_131852178.1">
    <property type="nucleotide sequence ID" value="NZ_SKFH01000015.1"/>
</dbReference>
<evidence type="ECO:0000313" key="6">
    <source>
        <dbReference type="EMBL" id="TCZ70609.1"/>
    </source>
</evidence>
<sequence length="224" mass="25310">MRRVVKYLVSISVRPALVRYLSSTRTYCYRNIVLQVPPQVFHPGFFSSTKMLLRYLCTLPLRGRTALELGAGSGLIAIALAQQGSEVTATDINEIALGQLQRNAAANDVSLNIRRSDLFGSLTGERFSLIAINPPYYKRAARNEREQAWYCGPKGEYFARLFAQLGPHLFPDSEVLMVLSDDCDLEMIHRLAGHNGFTLRCVQRRRNFIETHLIYRIEKTAADA</sequence>
<dbReference type="InterPro" id="IPR002052">
    <property type="entry name" value="DNA_methylase_N6_adenine_CS"/>
</dbReference>
<organism evidence="6 7">
    <name type="scientific">Flaviaesturariibacter aridisoli</name>
    <dbReference type="NCBI Taxonomy" id="2545761"/>
    <lineage>
        <taxon>Bacteria</taxon>
        <taxon>Pseudomonadati</taxon>
        <taxon>Bacteroidota</taxon>
        <taxon>Chitinophagia</taxon>
        <taxon>Chitinophagales</taxon>
        <taxon>Chitinophagaceae</taxon>
        <taxon>Flaviaestuariibacter</taxon>
    </lineage>
</organism>
<dbReference type="GO" id="GO:0032259">
    <property type="term" value="P:methylation"/>
    <property type="evidence" value="ECO:0007669"/>
    <property type="project" value="UniProtKB-KW"/>
</dbReference>
<evidence type="ECO:0000256" key="4">
    <source>
        <dbReference type="ARBA" id="ARBA00022691"/>
    </source>
</evidence>
<dbReference type="InterPro" id="IPR007848">
    <property type="entry name" value="Small_mtfrase_dom"/>
</dbReference>
<evidence type="ECO:0000256" key="1">
    <source>
        <dbReference type="ARBA" id="ARBA00006149"/>
    </source>
</evidence>
<dbReference type="GO" id="GO:0003676">
    <property type="term" value="F:nucleic acid binding"/>
    <property type="evidence" value="ECO:0007669"/>
    <property type="project" value="InterPro"/>
</dbReference>
<evidence type="ECO:0000256" key="3">
    <source>
        <dbReference type="ARBA" id="ARBA00022679"/>
    </source>
</evidence>
<dbReference type="Proteomes" id="UP000295164">
    <property type="component" value="Unassembled WGS sequence"/>
</dbReference>
<dbReference type="EMBL" id="SKFH01000015">
    <property type="protein sequence ID" value="TCZ70609.1"/>
    <property type="molecule type" value="Genomic_DNA"/>
</dbReference>
<dbReference type="PANTHER" id="PTHR45875:SF1">
    <property type="entry name" value="METHYLTRANSFERASE N6AMT1"/>
    <property type="match status" value="1"/>
</dbReference>
<keyword evidence="7" id="KW-1185">Reference proteome</keyword>
<protein>
    <submittedName>
        <fullName evidence="6">Methyltransferase domain-containing protein</fullName>
    </submittedName>
</protein>
<evidence type="ECO:0000259" key="5">
    <source>
        <dbReference type="Pfam" id="PF05175"/>
    </source>
</evidence>
<dbReference type="Pfam" id="PF05175">
    <property type="entry name" value="MTS"/>
    <property type="match status" value="1"/>
</dbReference>
<accession>A0A4R4E047</accession>
<feature type="domain" description="Methyltransferase small" evidence="5">
    <location>
        <begin position="47"/>
        <end position="141"/>
    </location>
</feature>
<reference evidence="6 7" key="1">
    <citation type="submission" date="2019-03" db="EMBL/GenBank/DDBJ databases">
        <authorList>
            <person name="Kim M.K.M."/>
        </authorList>
    </citation>
    <scope>NUCLEOTIDE SEQUENCE [LARGE SCALE GENOMIC DNA]</scope>
    <source>
        <strain evidence="6 7">17J68-15</strain>
    </source>
</reference>
<dbReference type="GO" id="GO:0008170">
    <property type="term" value="F:N-methyltransferase activity"/>
    <property type="evidence" value="ECO:0007669"/>
    <property type="project" value="UniProtKB-ARBA"/>
</dbReference>
<comment type="caution">
    <text evidence="6">The sequence shown here is derived from an EMBL/GenBank/DDBJ whole genome shotgun (WGS) entry which is preliminary data.</text>
</comment>
<evidence type="ECO:0000256" key="2">
    <source>
        <dbReference type="ARBA" id="ARBA00022603"/>
    </source>
</evidence>
<dbReference type="InterPro" id="IPR029063">
    <property type="entry name" value="SAM-dependent_MTases_sf"/>
</dbReference>
<keyword evidence="2 6" id="KW-0489">Methyltransferase</keyword>
<gene>
    <name evidence="6" type="ORF">E0486_10745</name>
</gene>
<dbReference type="SUPFAM" id="SSF53335">
    <property type="entry name" value="S-adenosyl-L-methionine-dependent methyltransferases"/>
    <property type="match status" value="1"/>
</dbReference>
<dbReference type="Gene3D" id="3.40.50.150">
    <property type="entry name" value="Vaccinia Virus protein VP39"/>
    <property type="match status" value="1"/>
</dbReference>
<name>A0A4R4E047_9BACT</name>
<dbReference type="CDD" id="cd02440">
    <property type="entry name" value="AdoMet_MTases"/>
    <property type="match status" value="1"/>
</dbReference>
<dbReference type="GO" id="GO:0008757">
    <property type="term" value="F:S-adenosylmethionine-dependent methyltransferase activity"/>
    <property type="evidence" value="ECO:0007669"/>
    <property type="project" value="TreeGrafter"/>
</dbReference>
<keyword evidence="3 6" id="KW-0808">Transferase</keyword>
<keyword evidence="4" id="KW-0949">S-adenosyl-L-methionine</keyword>
<dbReference type="GO" id="GO:0035657">
    <property type="term" value="C:eRF1 methyltransferase complex"/>
    <property type="evidence" value="ECO:0007669"/>
    <property type="project" value="TreeGrafter"/>
</dbReference>
<dbReference type="PROSITE" id="PS00092">
    <property type="entry name" value="N6_MTASE"/>
    <property type="match status" value="1"/>
</dbReference>